<sequence>MYLLLGGDCYMKKSISTVGIIDRFEGNFAVVEYGERQHFDLPKDMLPKEAVEGDSIKIVISIDEEETEKRKQEIEALTKRLFKDE</sequence>
<evidence type="ECO:0000313" key="1">
    <source>
        <dbReference type="EMBL" id="MBM7615736.1"/>
    </source>
</evidence>
<dbReference type="Gene3D" id="6.20.120.50">
    <property type="match status" value="1"/>
</dbReference>
<dbReference type="Pfam" id="PF11213">
    <property type="entry name" value="DUF3006"/>
    <property type="match status" value="1"/>
</dbReference>
<comment type="caution">
    <text evidence="1">The sequence shown here is derived from an EMBL/GenBank/DDBJ whole genome shotgun (WGS) entry which is preliminary data.</text>
</comment>
<name>A0ABS2NS18_9FIRM</name>
<gene>
    <name evidence="1" type="ORF">JOC73_002310</name>
</gene>
<dbReference type="RefSeq" id="WP_330613176.1">
    <property type="nucleotide sequence ID" value="NZ_JAFBEE010000016.1"/>
</dbReference>
<proteinExistence type="predicted"/>
<dbReference type="Proteomes" id="UP001314796">
    <property type="component" value="Unassembled WGS sequence"/>
</dbReference>
<keyword evidence="2" id="KW-1185">Reference proteome</keyword>
<dbReference type="InterPro" id="IPR021377">
    <property type="entry name" value="DUF3006"/>
</dbReference>
<accession>A0ABS2NS18</accession>
<evidence type="ECO:0000313" key="2">
    <source>
        <dbReference type="Proteomes" id="UP001314796"/>
    </source>
</evidence>
<reference evidence="1 2" key="1">
    <citation type="submission" date="2021-01" db="EMBL/GenBank/DDBJ databases">
        <title>Genomic Encyclopedia of Type Strains, Phase IV (KMG-IV): sequencing the most valuable type-strain genomes for metagenomic binning, comparative biology and taxonomic classification.</title>
        <authorList>
            <person name="Goeker M."/>
        </authorList>
    </citation>
    <scope>NUCLEOTIDE SEQUENCE [LARGE SCALE GENOMIC DNA]</scope>
    <source>
        <strain evidence="1 2">DSM 25890</strain>
    </source>
</reference>
<evidence type="ECO:0008006" key="3">
    <source>
        <dbReference type="Google" id="ProtNLM"/>
    </source>
</evidence>
<organism evidence="1 2">
    <name type="scientific">Alkaliphilus hydrothermalis</name>
    <dbReference type="NCBI Taxonomy" id="1482730"/>
    <lineage>
        <taxon>Bacteria</taxon>
        <taxon>Bacillati</taxon>
        <taxon>Bacillota</taxon>
        <taxon>Clostridia</taxon>
        <taxon>Peptostreptococcales</taxon>
        <taxon>Natronincolaceae</taxon>
        <taxon>Alkaliphilus</taxon>
    </lineage>
</organism>
<protein>
    <recommendedName>
        <fullName evidence="3">DUF3006 domain-containing protein</fullName>
    </recommendedName>
</protein>
<dbReference type="EMBL" id="JAFBEE010000016">
    <property type="protein sequence ID" value="MBM7615736.1"/>
    <property type="molecule type" value="Genomic_DNA"/>
</dbReference>